<keyword evidence="13" id="KW-1185">Reference proteome</keyword>
<keyword evidence="5 10" id="KW-0432">Leucine biosynthesis</keyword>
<dbReference type="GO" id="GO:0000287">
    <property type="term" value="F:magnesium ion binding"/>
    <property type="evidence" value="ECO:0007669"/>
    <property type="project" value="UniProtKB-UniRule"/>
</dbReference>
<name>A0A2A2TP66_9CYAN</name>
<dbReference type="EMBL" id="NTFS01000020">
    <property type="protein sequence ID" value="PAX60154.1"/>
    <property type="molecule type" value="Genomic_DNA"/>
</dbReference>
<keyword evidence="6 10" id="KW-0028">Amino-acid biosynthesis</keyword>
<dbReference type="UniPathway" id="UPA00048">
    <property type="reaction ID" value="UER00070"/>
</dbReference>
<evidence type="ECO:0000256" key="6">
    <source>
        <dbReference type="ARBA" id="ARBA00022605"/>
    </source>
</evidence>
<dbReference type="InterPro" id="IPR005668">
    <property type="entry name" value="IPM_Synthase"/>
</dbReference>
<comment type="cofactor">
    <cofactor evidence="10">
        <name>Mg(2+)</name>
        <dbReference type="ChEBI" id="CHEBI:18420"/>
    </cofactor>
</comment>
<feature type="binding site" evidence="10">
    <location>
        <position position="246"/>
    </location>
    <ligand>
        <name>Mg(2+)</name>
        <dbReference type="ChEBI" id="CHEBI:18420"/>
    </ligand>
</feature>
<evidence type="ECO:0000256" key="10">
    <source>
        <dbReference type="HAMAP-Rule" id="MF_00572"/>
    </source>
</evidence>
<dbReference type="InterPro" id="IPR000891">
    <property type="entry name" value="PYR_CT"/>
</dbReference>
<keyword evidence="7 10" id="KW-0808">Transferase</keyword>
<comment type="catalytic activity">
    <reaction evidence="1 10">
        <text>3-methyl-2-oxobutanoate + acetyl-CoA + H2O = (2S)-2-isopropylmalate + CoA + H(+)</text>
        <dbReference type="Rhea" id="RHEA:21524"/>
        <dbReference type="ChEBI" id="CHEBI:1178"/>
        <dbReference type="ChEBI" id="CHEBI:11851"/>
        <dbReference type="ChEBI" id="CHEBI:15377"/>
        <dbReference type="ChEBI" id="CHEBI:15378"/>
        <dbReference type="ChEBI" id="CHEBI:57287"/>
        <dbReference type="ChEBI" id="CHEBI:57288"/>
        <dbReference type="EC" id="2.3.3.13"/>
    </reaction>
</comment>
<dbReference type="InterPro" id="IPR013785">
    <property type="entry name" value="Aldolase_TIM"/>
</dbReference>
<evidence type="ECO:0000256" key="3">
    <source>
        <dbReference type="ARBA" id="ARBA00009767"/>
    </source>
</evidence>
<dbReference type="RefSeq" id="WP_095720329.1">
    <property type="nucleotide sequence ID" value="NZ_NTFS01000020.1"/>
</dbReference>
<keyword evidence="10" id="KW-0963">Cytoplasm</keyword>
<dbReference type="SUPFAM" id="SSF51569">
    <property type="entry name" value="Aldolase"/>
    <property type="match status" value="1"/>
</dbReference>
<dbReference type="SUPFAM" id="SSF110921">
    <property type="entry name" value="2-isopropylmalate synthase LeuA, allosteric (dimerisation) domain"/>
    <property type="match status" value="1"/>
</dbReference>
<keyword evidence="10" id="KW-0460">Magnesium</keyword>
<comment type="function">
    <text evidence="10">Catalyzes the condensation of the acetyl group of acetyl-CoA with 3-methyl-2-oxobutanoate (2-ketoisovalerate) to form 3-carboxy-3-hydroxy-4-methylpentanoate (2-isopropylmalate).</text>
</comment>
<gene>
    <name evidence="10 12" type="primary">leuA</name>
    <name evidence="12" type="ORF">CK510_03270</name>
</gene>
<reference evidence="12 13" key="1">
    <citation type="submission" date="2017-08" db="EMBL/GenBank/DDBJ databases">
        <title>Draft genome sequence of filamentous cyanobacterium Calothrix elsteri CCALA 953.</title>
        <authorList>
            <person name="Gagunashvili A.N."/>
            <person name="Elster J."/>
            <person name="Andresson O.S."/>
        </authorList>
    </citation>
    <scope>NUCLEOTIDE SEQUENCE [LARGE SCALE GENOMIC DNA]</scope>
    <source>
        <strain evidence="12 13">CCALA 953</strain>
    </source>
</reference>
<dbReference type="PROSITE" id="PS00816">
    <property type="entry name" value="AIPM_HOMOCIT_SYNTH_2"/>
    <property type="match status" value="1"/>
</dbReference>
<dbReference type="Gene3D" id="3.20.20.70">
    <property type="entry name" value="Aldolase class I"/>
    <property type="match status" value="1"/>
</dbReference>
<dbReference type="Gene3D" id="3.30.160.270">
    <property type="match status" value="1"/>
</dbReference>
<comment type="subcellular location">
    <subcellularLocation>
        <location evidence="10">Cytoplasm</location>
    </subcellularLocation>
</comment>
<dbReference type="InterPro" id="IPR039371">
    <property type="entry name" value="LeuA_N_DRE-TIM"/>
</dbReference>
<protein>
    <recommendedName>
        <fullName evidence="4 10">2-isopropylmalate synthase</fullName>
        <ecNumber evidence="4 10">2.3.3.13</ecNumber>
    </recommendedName>
    <alternativeName>
        <fullName evidence="10">Alpha-IPM synthase</fullName>
    </alternativeName>
    <alternativeName>
        <fullName evidence="10">Alpha-isopropylmalate synthase</fullName>
    </alternativeName>
</protein>
<dbReference type="SMART" id="SM00917">
    <property type="entry name" value="LeuA_dimer"/>
    <property type="match status" value="1"/>
</dbReference>
<evidence type="ECO:0000256" key="2">
    <source>
        <dbReference type="ARBA" id="ARBA00004689"/>
    </source>
</evidence>
<dbReference type="EC" id="2.3.3.13" evidence="4 10"/>
<dbReference type="Pfam" id="PF22615">
    <property type="entry name" value="IPMS_D2"/>
    <property type="match status" value="1"/>
</dbReference>
<evidence type="ECO:0000256" key="5">
    <source>
        <dbReference type="ARBA" id="ARBA00022430"/>
    </source>
</evidence>
<evidence type="ECO:0000256" key="7">
    <source>
        <dbReference type="ARBA" id="ARBA00022679"/>
    </source>
</evidence>
<dbReference type="NCBIfam" id="TIGR00970">
    <property type="entry name" value="leuA_yeast"/>
    <property type="match status" value="1"/>
</dbReference>
<organism evidence="12 13">
    <name type="scientific">Brunnivagina elsteri CCALA 953</name>
    <dbReference type="NCBI Taxonomy" id="987040"/>
    <lineage>
        <taxon>Bacteria</taxon>
        <taxon>Bacillati</taxon>
        <taxon>Cyanobacteriota</taxon>
        <taxon>Cyanophyceae</taxon>
        <taxon>Nostocales</taxon>
        <taxon>Calotrichaceae</taxon>
        <taxon>Brunnivagina</taxon>
    </lineage>
</organism>
<accession>A0A2A2TP66</accession>
<dbReference type="Proteomes" id="UP000218238">
    <property type="component" value="Unassembled WGS sequence"/>
</dbReference>
<evidence type="ECO:0000256" key="8">
    <source>
        <dbReference type="ARBA" id="ARBA00022723"/>
    </source>
</evidence>
<dbReference type="PROSITE" id="PS00815">
    <property type="entry name" value="AIPM_HOMOCIT_SYNTH_1"/>
    <property type="match status" value="1"/>
</dbReference>
<dbReference type="PANTHER" id="PTHR46911">
    <property type="match status" value="1"/>
</dbReference>
<dbReference type="GO" id="GO:0003852">
    <property type="term" value="F:2-isopropylmalate synthase activity"/>
    <property type="evidence" value="ECO:0007669"/>
    <property type="project" value="UniProtKB-UniRule"/>
</dbReference>
<dbReference type="GO" id="GO:0003985">
    <property type="term" value="F:acetyl-CoA C-acetyltransferase activity"/>
    <property type="evidence" value="ECO:0007669"/>
    <property type="project" value="UniProtKB-UniRule"/>
</dbReference>
<dbReference type="HAMAP" id="MF_00572">
    <property type="entry name" value="LeuA_type2"/>
    <property type="match status" value="1"/>
</dbReference>
<dbReference type="InterPro" id="IPR036230">
    <property type="entry name" value="LeuA_allosteric_dom_sf"/>
</dbReference>
<dbReference type="PROSITE" id="PS50991">
    <property type="entry name" value="PYR_CT"/>
    <property type="match status" value="1"/>
</dbReference>
<dbReference type="NCBIfam" id="NF002991">
    <property type="entry name" value="PRK03739.1"/>
    <property type="match status" value="1"/>
</dbReference>
<proteinExistence type="inferred from homology"/>
<dbReference type="CDD" id="cd07942">
    <property type="entry name" value="DRE_TIM_LeuA"/>
    <property type="match status" value="1"/>
</dbReference>
<dbReference type="Pfam" id="PF08502">
    <property type="entry name" value="LeuA_dimer"/>
    <property type="match status" value="1"/>
</dbReference>
<evidence type="ECO:0000256" key="9">
    <source>
        <dbReference type="ARBA" id="ARBA00023304"/>
    </source>
</evidence>
<comment type="subunit">
    <text evidence="10">Homodimer.</text>
</comment>
<evidence type="ECO:0000259" key="11">
    <source>
        <dbReference type="PROSITE" id="PS50991"/>
    </source>
</evidence>
<feature type="binding site" evidence="10">
    <location>
        <position position="40"/>
    </location>
    <ligand>
        <name>Mg(2+)</name>
        <dbReference type="ChEBI" id="CHEBI:18420"/>
    </ligand>
</feature>
<dbReference type="Pfam" id="PF00682">
    <property type="entry name" value="HMGL-like"/>
    <property type="match status" value="1"/>
</dbReference>
<keyword evidence="9 10" id="KW-0100">Branched-chain amino acid biosynthesis</keyword>
<sequence length="598" mass="67418">MLKNPANKYRPFPAINLPNRTWVNQIISHPPTWLSTDLRDGNQALIEPMNIERKLRMFDLLVNIGFKEIEVGFPSASQTDFDFVRHLIEQQLIPDDVKIQVLTPARQELIHRSFEALRGTKQAIVHLYNATSPVFRRTVLGLNREGTINLAVSAATLFNQLAATQPETNWQFQYSPETFTATELEFAKIICDRILDIWKPTPENKAIINLPATVEVSTPNIFADQVEWMHRNLSRRDSIILCVHPHNDRGCGVAAAELAQMAGAERVEGCLFGNGERTGNVDLVTLALNLYTQGIHPGLDFSNINEIARIVEECTQLPIPKRHPYVGDLVFTAFSGSHQDAIKKGFAVQKYDTFWEVPYLPLDPADVGRSYESIVRVNSQSGKGGIAFLLERDYNLSLPRRLQIEFSQIVQKFMDASGKELASRDIWQLFEQEYLQERESLKYVSHQLYVAEDGTQMLSAKLQISNEYITIHGKGNGPINAFAIALDSILDSVLGFKLDSKLQIHHYEEHSRHFGSNSEAVAYMEIASHFATGFVTKTLHGVGIDSNIVTASLMAITNAVNRAREHEMTGFGSKQIKQSKQIIQSERYQNFTVIQPNL</sequence>
<evidence type="ECO:0000256" key="1">
    <source>
        <dbReference type="ARBA" id="ARBA00000064"/>
    </source>
</evidence>
<dbReference type="GO" id="GO:0005737">
    <property type="term" value="C:cytoplasm"/>
    <property type="evidence" value="ECO:0007669"/>
    <property type="project" value="UniProtKB-SubCell"/>
</dbReference>
<evidence type="ECO:0000256" key="4">
    <source>
        <dbReference type="ARBA" id="ARBA00012973"/>
    </source>
</evidence>
<dbReference type="PANTHER" id="PTHR46911:SF1">
    <property type="entry name" value="2-ISOPROPYLMALATE SYNTHASE"/>
    <property type="match status" value="1"/>
</dbReference>
<comment type="similarity">
    <text evidence="3 10">Belongs to the alpha-IPM synthase/homocitrate synthase family. LeuA type 2 subfamily.</text>
</comment>
<feature type="domain" description="Pyruvate carboxyltransferase" evidence="11">
    <location>
        <begin position="31"/>
        <end position="305"/>
    </location>
</feature>
<comment type="caution">
    <text evidence="12">The sequence shown here is derived from an EMBL/GenBank/DDBJ whole genome shotgun (WGS) entry which is preliminary data.</text>
</comment>
<evidence type="ECO:0000313" key="12">
    <source>
        <dbReference type="EMBL" id="PAX60154.1"/>
    </source>
</evidence>
<dbReference type="InterPro" id="IPR013709">
    <property type="entry name" value="2-isopropylmalate_synth_dimer"/>
</dbReference>
<dbReference type="OrthoDB" id="9804858at2"/>
<dbReference type="GO" id="GO:0009098">
    <property type="term" value="P:L-leucine biosynthetic process"/>
    <property type="evidence" value="ECO:0007669"/>
    <property type="project" value="UniProtKB-UniRule"/>
</dbReference>
<dbReference type="AlphaFoldDB" id="A0A2A2TP66"/>
<dbReference type="SUPFAM" id="SSF89000">
    <property type="entry name" value="post-HMGL domain-like"/>
    <property type="match status" value="1"/>
</dbReference>
<comment type="pathway">
    <text evidence="2 10">Amino-acid biosynthesis; L-leucine biosynthesis; L-leucine from 3-methyl-2-oxobutanoate: step 1/4.</text>
</comment>
<feature type="region of interest" description="Regulatory domain" evidence="10">
    <location>
        <begin position="437"/>
        <end position="598"/>
    </location>
</feature>
<evidence type="ECO:0000313" key="13">
    <source>
        <dbReference type="Proteomes" id="UP000218238"/>
    </source>
</evidence>
<dbReference type="InterPro" id="IPR054692">
    <property type="entry name" value="LeuA-like_post-cat"/>
</dbReference>
<feature type="binding site" evidence="10">
    <location>
        <position position="244"/>
    </location>
    <ligand>
        <name>Mg(2+)</name>
        <dbReference type="ChEBI" id="CHEBI:18420"/>
    </ligand>
</feature>
<keyword evidence="8 10" id="KW-0479">Metal-binding</keyword>
<dbReference type="InterPro" id="IPR002034">
    <property type="entry name" value="AIPM/Hcit_synth_CS"/>
</dbReference>
<feature type="binding site" evidence="10">
    <location>
        <position position="280"/>
    </location>
    <ligand>
        <name>Mg(2+)</name>
        <dbReference type="ChEBI" id="CHEBI:18420"/>
    </ligand>
</feature>